<evidence type="ECO:0000256" key="6">
    <source>
        <dbReference type="ARBA" id="ARBA00022519"/>
    </source>
</evidence>
<dbReference type="KEGG" id="tvd:SG34_001100"/>
<organism evidence="16 17">
    <name type="scientific">Thalassomonas viridans</name>
    <dbReference type="NCBI Taxonomy" id="137584"/>
    <lineage>
        <taxon>Bacteria</taxon>
        <taxon>Pseudomonadati</taxon>
        <taxon>Pseudomonadota</taxon>
        <taxon>Gammaproteobacteria</taxon>
        <taxon>Alteromonadales</taxon>
        <taxon>Colwelliaceae</taxon>
        <taxon>Thalassomonas</taxon>
    </lineage>
</organism>
<keyword evidence="9 15" id="KW-0418">Kinase</keyword>
<evidence type="ECO:0000256" key="7">
    <source>
        <dbReference type="ARBA" id="ARBA00022679"/>
    </source>
</evidence>
<evidence type="ECO:0000256" key="5">
    <source>
        <dbReference type="ARBA" id="ARBA00022475"/>
    </source>
</evidence>
<keyword evidence="17" id="KW-1185">Reference proteome</keyword>
<evidence type="ECO:0000313" key="17">
    <source>
        <dbReference type="Proteomes" id="UP000032352"/>
    </source>
</evidence>
<dbReference type="AlphaFoldDB" id="A0AAE9Z8A2"/>
<comment type="pathway">
    <text evidence="2 15">Bacterial outer membrane biogenesis; LPS core biosynthesis.</text>
</comment>
<evidence type="ECO:0000256" key="13">
    <source>
        <dbReference type="ARBA" id="ARBA00029511"/>
    </source>
</evidence>
<evidence type="ECO:0000256" key="14">
    <source>
        <dbReference type="ARBA" id="ARBA00034417"/>
    </source>
</evidence>
<dbReference type="EMBL" id="CP059733">
    <property type="protein sequence ID" value="WDE08092.1"/>
    <property type="molecule type" value="Genomic_DNA"/>
</dbReference>
<comment type="similarity">
    <text evidence="3 15">Belongs to the protein kinase superfamily. KdkA/RfaP family.</text>
</comment>
<keyword evidence="5 15" id="KW-1003">Cell membrane</keyword>
<keyword evidence="10 15" id="KW-0067">ATP-binding</keyword>
<keyword evidence="8 15" id="KW-0547">Nucleotide-binding</keyword>
<evidence type="ECO:0000313" key="16">
    <source>
        <dbReference type="EMBL" id="WDE08092.1"/>
    </source>
</evidence>
<dbReference type="Proteomes" id="UP000032352">
    <property type="component" value="Chromosome"/>
</dbReference>
<dbReference type="SUPFAM" id="SSF56112">
    <property type="entry name" value="Protein kinase-like (PK-like)"/>
    <property type="match status" value="1"/>
</dbReference>
<dbReference type="GO" id="GO:0009244">
    <property type="term" value="P:lipopolysaccharide core region biosynthetic process"/>
    <property type="evidence" value="ECO:0007669"/>
    <property type="project" value="UniProtKB-UniRule"/>
</dbReference>
<keyword evidence="7 15" id="KW-0808">Transferase</keyword>
<evidence type="ECO:0000256" key="12">
    <source>
        <dbReference type="ARBA" id="ARBA00023136"/>
    </source>
</evidence>
<dbReference type="InterPro" id="IPR011009">
    <property type="entry name" value="Kinase-like_dom_sf"/>
</dbReference>
<dbReference type="GO" id="GO:0005886">
    <property type="term" value="C:plasma membrane"/>
    <property type="evidence" value="ECO:0007669"/>
    <property type="project" value="UniProtKB-SubCell"/>
</dbReference>
<dbReference type="EC" id="2.7.1.166" evidence="4 15"/>
<dbReference type="GO" id="GO:0016301">
    <property type="term" value="F:kinase activity"/>
    <property type="evidence" value="ECO:0007669"/>
    <property type="project" value="UniProtKB-KW"/>
</dbReference>
<dbReference type="NCBIfam" id="NF002475">
    <property type="entry name" value="PRK01723.1"/>
    <property type="match status" value="1"/>
</dbReference>
<evidence type="ECO:0000256" key="3">
    <source>
        <dbReference type="ARBA" id="ARBA00010327"/>
    </source>
</evidence>
<keyword evidence="11 15" id="KW-0448">Lipopolysaccharide biosynthesis</keyword>
<dbReference type="InterPro" id="IPR022826">
    <property type="entry name" value="KDO_kinase"/>
</dbReference>
<reference evidence="16 17" key="2">
    <citation type="journal article" date="2022" name="Mar. Drugs">
        <title>Bioassay-Guided Fractionation Leads to the Detection of Cholic Acid Generated by the Rare Thalassomonas sp.</title>
        <authorList>
            <person name="Pheiffer F."/>
            <person name="Schneider Y.K."/>
            <person name="Hansen E.H."/>
            <person name="Andersen J.H."/>
            <person name="Isaksson J."/>
            <person name="Busche T."/>
            <person name="R C."/>
            <person name="Kalinowski J."/>
            <person name="Zyl L.V."/>
            <person name="Trindade M."/>
        </authorList>
    </citation>
    <scope>NUCLEOTIDE SEQUENCE [LARGE SCALE GENOMIC DNA]</scope>
    <source>
        <strain evidence="16 17">XOM25</strain>
    </source>
</reference>
<dbReference type="GO" id="GO:0016773">
    <property type="term" value="F:phosphotransferase activity, alcohol group as acceptor"/>
    <property type="evidence" value="ECO:0007669"/>
    <property type="project" value="UniProtKB-UniRule"/>
</dbReference>
<accession>A0AAE9Z8A2</accession>
<proteinExistence type="inferred from homology"/>
<dbReference type="GO" id="GO:0005524">
    <property type="term" value="F:ATP binding"/>
    <property type="evidence" value="ECO:0007669"/>
    <property type="project" value="UniProtKB-UniRule"/>
</dbReference>
<protein>
    <recommendedName>
        <fullName evidence="13 15">3-deoxy-D-manno-octulosonic acid kinase</fullName>
        <shortName evidence="15">Kdo kinase</shortName>
        <ecNumber evidence="4 15">2.7.1.166</ecNumber>
    </recommendedName>
</protein>
<dbReference type="HAMAP" id="MF_00521">
    <property type="entry name" value="KDO_kinase"/>
    <property type="match status" value="1"/>
</dbReference>
<dbReference type="Pfam" id="PF06293">
    <property type="entry name" value="Kdo"/>
    <property type="match status" value="1"/>
</dbReference>
<evidence type="ECO:0000256" key="4">
    <source>
        <dbReference type="ARBA" id="ARBA00011988"/>
    </source>
</evidence>
<evidence type="ECO:0000256" key="15">
    <source>
        <dbReference type="HAMAP-Rule" id="MF_00521"/>
    </source>
</evidence>
<evidence type="ECO:0000256" key="2">
    <source>
        <dbReference type="ARBA" id="ARBA00004713"/>
    </source>
</evidence>
<dbReference type="Gene3D" id="1.10.510.10">
    <property type="entry name" value="Transferase(Phosphotransferase) domain 1"/>
    <property type="match status" value="1"/>
</dbReference>
<comment type="catalytic activity">
    <reaction evidence="14 15">
        <text>an alpha-Kdo-(2-&gt;6)-lipid IVA + ATP = a 4-O-phospho-alpha-Kdo-(2-&gt;6)-lipid IVA + ADP + H(+)</text>
        <dbReference type="Rhea" id="RHEA:74271"/>
        <dbReference type="ChEBI" id="CHEBI:15378"/>
        <dbReference type="ChEBI" id="CHEBI:30616"/>
        <dbReference type="ChEBI" id="CHEBI:176428"/>
        <dbReference type="ChEBI" id="CHEBI:193140"/>
        <dbReference type="ChEBI" id="CHEBI:456216"/>
        <dbReference type="EC" id="2.7.1.166"/>
    </reaction>
</comment>
<comment type="subcellular location">
    <subcellularLocation>
        <location evidence="1 15">Cell inner membrane</location>
        <topology evidence="1 15">Peripheral membrane protein</topology>
        <orientation evidence="1 15">Cytoplasmic side</orientation>
    </subcellularLocation>
</comment>
<evidence type="ECO:0000256" key="10">
    <source>
        <dbReference type="ARBA" id="ARBA00022840"/>
    </source>
</evidence>
<comment type="function">
    <text evidence="15">Catalyzes the ATP-dependent phosphorylation of the 3-deoxy-D-manno-octulosonic acid (Kdo) residue in Kdo-lipid IV(A) at the 4-OH position.</text>
</comment>
<keyword evidence="6 15" id="KW-0997">Cell inner membrane</keyword>
<gene>
    <name evidence="15" type="primary">kdkA</name>
    <name evidence="16" type="ORF">SG34_001100</name>
</gene>
<evidence type="ECO:0000256" key="8">
    <source>
        <dbReference type="ARBA" id="ARBA00022741"/>
    </source>
</evidence>
<evidence type="ECO:0000256" key="1">
    <source>
        <dbReference type="ARBA" id="ARBA00004515"/>
    </source>
</evidence>
<evidence type="ECO:0000256" key="9">
    <source>
        <dbReference type="ARBA" id="ARBA00022777"/>
    </source>
</evidence>
<reference evidence="16 17" key="1">
    <citation type="journal article" date="2015" name="Genome Announc.">
        <title>Draft Genome Sequences of Marine Isolates of Thalassomonas viridans and Thalassomonas actiniarum.</title>
        <authorList>
            <person name="Olonade I."/>
            <person name="van Zyl L.J."/>
            <person name="Trindade M."/>
        </authorList>
    </citation>
    <scope>NUCLEOTIDE SEQUENCE [LARGE SCALE GENOMIC DNA]</scope>
    <source>
        <strain evidence="16 17">XOM25</strain>
    </source>
</reference>
<evidence type="ECO:0000256" key="11">
    <source>
        <dbReference type="ARBA" id="ARBA00022985"/>
    </source>
</evidence>
<feature type="active site" evidence="15">
    <location>
        <position position="172"/>
    </location>
</feature>
<sequence length="243" mass="28882">MVKPCREKVLQQDNLYCVFDEEKIPDFSPEMLGEDYWLRHKTVDGTARGRGTTWFVSHNKQQWVLRHYYRGGLIGKFNKDSYWFTGQNNTRAAREYSLLLTLEQLGLPAPQPVAYRVIRKGLFYRADLLSTRIKDAEDLVGILSRKPLDEALWPEIGATIRRFHDHGIYHHDLNIHNILLDQQSRVFLIDFDRGEQRTVADSWQQANMERLLRSFRKELNKIPGFHWREEHWQLLQQGYLKKT</sequence>
<keyword evidence="12 15" id="KW-0472">Membrane</keyword>
<name>A0AAE9Z8A2_9GAMM</name>